<keyword evidence="2" id="KW-1185">Reference proteome</keyword>
<dbReference type="EMBL" id="AYRZ02000009">
    <property type="protein sequence ID" value="PHT72241.1"/>
    <property type="molecule type" value="Genomic_DNA"/>
</dbReference>
<gene>
    <name evidence="1" type="ORF">T459_23026</name>
</gene>
<evidence type="ECO:0000313" key="1">
    <source>
        <dbReference type="EMBL" id="PHT72241.1"/>
    </source>
</evidence>
<dbReference type="AlphaFoldDB" id="A0A2G2YRJ3"/>
<proteinExistence type="predicted"/>
<reference evidence="1 2" key="1">
    <citation type="journal article" date="2014" name="Nat. Genet.">
        <title>Genome sequence of the hot pepper provides insights into the evolution of pungency in Capsicum species.</title>
        <authorList>
            <person name="Kim S."/>
            <person name="Park M."/>
            <person name="Yeom S.I."/>
            <person name="Kim Y.M."/>
            <person name="Lee J.M."/>
            <person name="Lee H.A."/>
            <person name="Seo E."/>
            <person name="Choi J."/>
            <person name="Cheong K."/>
            <person name="Kim K.T."/>
            <person name="Jung K."/>
            <person name="Lee G.W."/>
            <person name="Oh S.K."/>
            <person name="Bae C."/>
            <person name="Kim S.B."/>
            <person name="Lee H.Y."/>
            <person name="Kim S.Y."/>
            <person name="Kim M.S."/>
            <person name="Kang B.C."/>
            <person name="Jo Y.D."/>
            <person name="Yang H.B."/>
            <person name="Jeong H.J."/>
            <person name="Kang W.H."/>
            <person name="Kwon J.K."/>
            <person name="Shin C."/>
            <person name="Lim J.Y."/>
            <person name="Park J.H."/>
            <person name="Huh J.H."/>
            <person name="Kim J.S."/>
            <person name="Kim B.D."/>
            <person name="Cohen O."/>
            <person name="Paran I."/>
            <person name="Suh M.C."/>
            <person name="Lee S.B."/>
            <person name="Kim Y.K."/>
            <person name="Shin Y."/>
            <person name="Noh S.J."/>
            <person name="Park J."/>
            <person name="Seo Y.S."/>
            <person name="Kwon S.Y."/>
            <person name="Kim H.A."/>
            <person name="Park J.M."/>
            <person name="Kim H.J."/>
            <person name="Choi S.B."/>
            <person name="Bosland P.W."/>
            <person name="Reeves G."/>
            <person name="Jo S.H."/>
            <person name="Lee B.W."/>
            <person name="Cho H.T."/>
            <person name="Choi H.S."/>
            <person name="Lee M.S."/>
            <person name="Yu Y."/>
            <person name="Do Choi Y."/>
            <person name="Park B.S."/>
            <person name="van Deynze A."/>
            <person name="Ashrafi H."/>
            <person name="Hill T."/>
            <person name="Kim W.T."/>
            <person name="Pai H.S."/>
            <person name="Ahn H.K."/>
            <person name="Yeam I."/>
            <person name="Giovannoni J.J."/>
            <person name="Rose J.K."/>
            <person name="Sorensen I."/>
            <person name="Lee S.J."/>
            <person name="Kim R.W."/>
            <person name="Choi I.Y."/>
            <person name="Choi B.S."/>
            <person name="Lim J.S."/>
            <person name="Lee Y.H."/>
            <person name="Choi D."/>
        </authorList>
    </citation>
    <scope>NUCLEOTIDE SEQUENCE [LARGE SCALE GENOMIC DNA]</scope>
    <source>
        <strain evidence="2">cv. CM334</strain>
    </source>
</reference>
<evidence type="ECO:0000313" key="2">
    <source>
        <dbReference type="Proteomes" id="UP000222542"/>
    </source>
</evidence>
<accession>A0A2G2YRJ3</accession>
<name>A0A2G2YRJ3_CAPAN</name>
<comment type="caution">
    <text evidence="1">The sequence shown here is derived from an EMBL/GenBank/DDBJ whole genome shotgun (WGS) entry which is preliminary data.</text>
</comment>
<protein>
    <submittedName>
        <fullName evidence="1">Uncharacterized protein</fullName>
    </submittedName>
</protein>
<reference evidence="1 2" key="2">
    <citation type="journal article" date="2017" name="Genome Biol.">
        <title>New reference genome sequences of hot pepper reveal the massive evolution of plant disease-resistance genes by retroduplication.</title>
        <authorList>
            <person name="Kim S."/>
            <person name="Park J."/>
            <person name="Yeom S.I."/>
            <person name="Kim Y.M."/>
            <person name="Seo E."/>
            <person name="Kim K.T."/>
            <person name="Kim M.S."/>
            <person name="Lee J.M."/>
            <person name="Cheong K."/>
            <person name="Shin H.S."/>
            <person name="Kim S.B."/>
            <person name="Han K."/>
            <person name="Lee J."/>
            <person name="Park M."/>
            <person name="Lee H.A."/>
            <person name="Lee H.Y."/>
            <person name="Lee Y."/>
            <person name="Oh S."/>
            <person name="Lee J.H."/>
            <person name="Choi E."/>
            <person name="Choi E."/>
            <person name="Lee S.E."/>
            <person name="Jeon J."/>
            <person name="Kim H."/>
            <person name="Choi G."/>
            <person name="Song H."/>
            <person name="Lee J."/>
            <person name="Lee S.C."/>
            <person name="Kwon J.K."/>
            <person name="Lee H.Y."/>
            <person name="Koo N."/>
            <person name="Hong Y."/>
            <person name="Kim R.W."/>
            <person name="Kang W.H."/>
            <person name="Huh J.H."/>
            <person name="Kang B.C."/>
            <person name="Yang T.J."/>
            <person name="Lee Y.H."/>
            <person name="Bennetzen J.L."/>
            <person name="Choi D."/>
        </authorList>
    </citation>
    <scope>NUCLEOTIDE SEQUENCE [LARGE SCALE GENOMIC DNA]</scope>
    <source>
        <strain evidence="2">cv. CM334</strain>
    </source>
</reference>
<sequence length="146" mass="16079">MEGCQYHAMGKDNLSHHRLESALNENDVTTEYAMVTGTKSIKENLSMELSKFKEKLLPWAESKFAAKRDTLGLMNPLSRRFFNYSFNSLSSVGAILYGRIDTGLVSGRRSILESISLLGGTLGRSSGNTSGNSYANDTDSRLEVSE</sequence>
<dbReference type="Proteomes" id="UP000222542">
    <property type="component" value="Unassembled WGS sequence"/>
</dbReference>
<dbReference type="Gramene" id="PHT72241">
    <property type="protein sequence ID" value="PHT72241"/>
    <property type="gene ID" value="T459_23026"/>
</dbReference>
<organism evidence="1 2">
    <name type="scientific">Capsicum annuum</name>
    <name type="common">Capsicum pepper</name>
    <dbReference type="NCBI Taxonomy" id="4072"/>
    <lineage>
        <taxon>Eukaryota</taxon>
        <taxon>Viridiplantae</taxon>
        <taxon>Streptophyta</taxon>
        <taxon>Embryophyta</taxon>
        <taxon>Tracheophyta</taxon>
        <taxon>Spermatophyta</taxon>
        <taxon>Magnoliopsida</taxon>
        <taxon>eudicotyledons</taxon>
        <taxon>Gunneridae</taxon>
        <taxon>Pentapetalae</taxon>
        <taxon>asterids</taxon>
        <taxon>lamiids</taxon>
        <taxon>Solanales</taxon>
        <taxon>Solanaceae</taxon>
        <taxon>Solanoideae</taxon>
        <taxon>Capsiceae</taxon>
        <taxon>Capsicum</taxon>
    </lineage>
</organism>